<dbReference type="EMBL" id="WOAD01000024">
    <property type="protein sequence ID" value="MUI37955.1"/>
    <property type="molecule type" value="Genomic_DNA"/>
</dbReference>
<dbReference type="Proteomes" id="UP000433532">
    <property type="component" value="Unassembled WGS sequence"/>
</dbReference>
<evidence type="ECO:0000256" key="3">
    <source>
        <dbReference type="ARBA" id="ARBA00023163"/>
    </source>
</evidence>
<dbReference type="InterPro" id="IPR039418">
    <property type="entry name" value="LexA-like"/>
</dbReference>
<dbReference type="PANTHER" id="PTHR40661">
    <property type="match status" value="1"/>
</dbReference>
<dbReference type="GO" id="GO:0003677">
    <property type="term" value="F:DNA binding"/>
    <property type="evidence" value="ECO:0007669"/>
    <property type="project" value="UniProtKB-KW"/>
</dbReference>
<keyword evidence="2" id="KW-0238">DNA-binding</keyword>
<evidence type="ECO:0000313" key="6">
    <source>
        <dbReference type="Proteomes" id="UP000433532"/>
    </source>
</evidence>
<gene>
    <name evidence="5" type="ORF">GNQ48_23400</name>
</gene>
<keyword evidence="3" id="KW-0804">Transcription</keyword>
<evidence type="ECO:0000259" key="4">
    <source>
        <dbReference type="Pfam" id="PF00717"/>
    </source>
</evidence>
<evidence type="ECO:0000256" key="1">
    <source>
        <dbReference type="ARBA" id="ARBA00023015"/>
    </source>
</evidence>
<sequence>MGEKAARNLEAKIGLAPNSLVMPTQFPDVHRAQGKDLPVSNLEEEALPVLKGSVPVVGKAKLGVDGYFEALDYPVGHGDGSVLISSTDPNAYALQVVGHSMHPRIKHKEYVMIEPNRSFAPGDEVLVKTVDGRAMIKEYSYRREGTWRFDSVNPNESPVFLEDDEIVYVHFVGAIVKSSRFIPSA</sequence>
<name>A0A844NQM9_PSEAI</name>
<dbReference type="KEGG" id="ppaa:B7D75_05785"/>
<reference evidence="5 6" key="1">
    <citation type="submission" date="2019-11" db="EMBL/GenBank/DDBJ databases">
        <title>Genomes of ocular Pseudomonas aeruginosa isolates.</title>
        <authorList>
            <person name="Khan M."/>
            <person name="Rice S.A."/>
            <person name="Willcox M.D.P."/>
            <person name="Stapleton F."/>
        </authorList>
    </citation>
    <scope>NUCLEOTIDE SEQUENCE [LARGE SCALE GENOMIC DNA]</scope>
    <source>
        <strain evidence="5 6">PA221</strain>
    </source>
</reference>
<dbReference type="AlphaFoldDB" id="A0A844NQM9"/>
<feature type="domain" description="Peptidase S24/S26A/S26B/S26C" evidence="4">
    <location>
        <begin position="82"/>
        <end position="173"/>
    </location>
</feature>
<evidence type="ECO:0000256" key="2">
    <source>
        <dbReference type="ARBA" id="ARBA00023125"/>
    </source>
</evidence>
<dbReference type="SUPFAM" id="SSF51306">
    <property type="entry name" value="LexA/Signal peptidase"/>
    <property type="match status" value="1"/>
</dbReference>
<protein>
    <submittedName>
        <fullName evidence="5">Helix-turn-helix transcriptional regulator</fullName>
    </submittedName>
</protein>
<dbReference type="CDD" id="cd06529">
    <property type="entry name" value="S24_LexA-like"/>
    <property type="match status" value="1"/>
</dbReference>
<evidence type="ECO:0000313" key="5">
    <source>
        <dbReference type="EMBL" id="MUI37955.1"/>
    </source>
</evidence>
<dbReference type="PANTHER" id="PTHR40661:SF3">
    <property type="entry name" value="FELS-1 PROPHAGE TRANSCRIPTIONAL REGULATOR"/>
    <property type="match status" value="1"/>
</dbReference>
<keyword evidence="1" id="KW-0805">Transcription regulation</keyword>
<accession>A0A844NQM9</accession>
<proteinExistence type="predicted"/>
<comment type="caution">
    <text evidence="5">The sequence shown here is derived from an EMBL/GenBank/DDBJ whole genome shotgun (WGS) entry which is preliminary data.</text>
</comment>
<dbReference type="InterPro" id="IPR015927">
    <property type="entry name" value="Peptidase_S24_S26A/B/C"/>
</dbReference>
<organism evidence="5 6">
    <name type="scientific">Pseudomonas aeruginosa</name>
    <dbReference type="NCBI Taxonomy" id="287"/>
    <lineage>
        <taxon>Bacteria</taxon>
        <taxon>Pseudomonadati</taxon>
        <taxon>Pseudomonadota</taxon>
        <taxon>Gammaproteobacteria</taxon>
        <taxon>Pseudomonadales</taxon>
        <taxon>Pseudomonadaceae</taxon>
        <taxon>Pseudomonas</taxon>
    </lineage>
</organism>
<dbReference type="Pfam" id="PF00717">
    <property type="entry name" value="Peptidase_S24"/>
    <property type="match status" value="1"/>
</dbReference>
<dbReference type="Gene3D" id="2.10.109.10">
    <property type="entry name" value="Umud Fragment, subunit A"/>
    <property type="match status" value="1"/>
</dbReference>
<dbReference type="InterPro" id="IPR036286">
    <property type="entry name" value="LexA/Signal_pep-like_sf"/>
</dbReference>